<protein>
    <submittedName>
        <fullName evidence="1">Uncharacterized protein</fullName>
    </submittedName>
</protein>
<accession>M0MD43</accession>
<sequence>MFTLVPFFKEFLTRSTSSQSRMDFSLIADIRDVSRRDSITVKVPDRLRCVGEMVGEESTAVLLGEGSSKAEFRSFVERSHVEKLDFQQVAGFGTVYVDRSSQIMYLCEVNVTDFIRVIIILNLSASPVKRLETHGLAWIRLDNRRNVRMPPIEWIGSGLFVGRFVHVDFERYFGHCYPWTMTSA</sequence>
<evidence type="ECO:0000313" key="2">
    <source>
        <dbReference type="Proteomes" id="UP000011669"/>
    </source>
</evidence>
<comment type="caution">
    <text evidence="1">The sequence shown here is derived from an EMBL/GenBank/DDBJ whole genome shotgun (WGS) entry which is preliminary data.</text>
</comment>
<organism evidence="1 2">
    <name type="scientific">Halococcus saccharolyticus DSM 5350</name>
    <dbReference type="NCBI Taxonomy" id="1227455"/>
    <lineage>
        <taxon>Archaea</taxon>
        <taxon>Methanobacteriati</taxon>
        <taxon>Methanobacteriota</taxon>
        <taxon>Stenosarchaea group</taxon>
        <taxon>Halobacteria</taxon>
        <taxon>Halobacteriales</taxon>
        <taxon>Halococcaceae</taxon>
        <taxon>Halococcus</taxon>
    </lineage>
</organism>
<dbReference type="EMBL" id="AOMD01000029">
    <property type="protein sequence ID" value="EMA43656.1"/>
    <property type="molecule type" value="Genomic_DNA"/>
</dbReference>
<proteinExistence type="predicted"/>
<dbReference type="Proteomes" id="UP000011669">
    <property type="component" value="Unassembled WGS sequence"/>
</dbReference>
<reference evidence="1 2" key="1">
    <citation type="journal article" date="2014" name="PLoS Genet.">
        <title>Phylogenetically driven sequencing of extremely halophilic archaea reveals strategies for static and dynamic osmo-response.</title>
        <authorList>
            <person name="Becker E.A."/>
            <person name="Seitzer P.M."/>
            <person name="Tritt A."/>
            <person name="Larsen D."/>
            <person name="Krusor M."/>
            <person name="Yao A.I."/>
            <person name="Wu D."/>
            <person name="Madern D."/>
            <person name="Eisen J.A."/>
            <person name="Darling A.E."/>
            <person name="Facciotti M.T."/>
        </authorList>
    </citation>
    <scope>NUCLEOTIDE SEQUENCE [LARGE SCALE GENOMIC DNA]</scope>
    <source>
        <strain evidence="1 2">DSM 5350</strain>
    </source>
</reference>
<name>M0MD43_9EURY</name>
<evidence type="ECO:0000313" key="1">
    <source>
        <dbReference type="EMBL" id="EMA43656.1"/>
    </source>
</evidence>
<dbReference type="AlphaFoldDB" id="M0MD43"/>
<gene>
    <name evidence="1" type="ORF">C449_13907</name>
</gene>
<dbReference type="InParanoid" id="M0MD43"/>
<keyword evidence="2" id="KW-1185">Reference proteome</keyword>